<dbReference type="OrthoDB" id="1376969at2"/>
<evidence type="ECO:0008006" key="3">
    <source>
        <dbReference type="Google" id="ProtNLM"/>
    </source>
</evidence>
<gene>
    <name evidence="1" type="ordered locus">Weevi_1362</name>
</gene>
<dbReference type="RefSeq" id="WP_013598453.1">
    <property type="nucleotide sequence ID" value="NC_015144.1"/>
</dbReference>
<dbReference type="Proteomes" id="UP000008641">
    <property type="component" value="Chromosome"/>
</dbReference>
<keyword evidence="2" id="KW-1185">Reference proteome</keyword>
<evidence type="ECO:0000313" key="1">
    <source>
        <dbReference type="EMBL" id="ADX68064.1"/>
    </source>
</evidence>
<organism evidence="1 2">
    <name type="scientific">Weeksella virosa (strain ATCC 43766 / DSM 16922 / JCM 21250 / CCUG 30538 / CDC 9751 / IAM 14551 / NBRC 16016 / NCTC 11634 / CL345/78)</name>
    <dbReference type="NCBI Taxonomy" id="865938"/>
    <lineage>
        <taxon>Bacteria</taxon>
        <taxon>Pseudomonadati</taxon>
        <taxon>Bacteroidota</taxon>
        <taxon>Flavobacteriia</taxon>
        <taxon>Flavobacteriales</taxon>
        <taxon>Weeksellaceae</taxon>
        <taxon>Weeksella</taxon>
    </lineage>
</organism>
<dbReference type="AlphaFoldDB" id="F0NXZ6"/>
<proteinExistence type="predicted"/>
<sequence length="209" mass="24372">MPQKFTYAGKGSEIFMYNNDKNITKYTYNVGDEFYQYSFTYINQKLANVIYEDLNNSKKEYIVYYESEGTIKIEEKVHNAVIETNYLKINSDGSLRGDLEGNSFTYSNGNLSQWISDGTVKLSFDYYTDQASYFRNVRTPSWVFTFFKLHTLAKNKNQLKSFEDEKGAITNFTYSDYQIENFPRNIDISKSNSDEVEAVKVTYTPTTTH</sequence>
<evidence type="ECO:0000313" key="2">
    <source>
        <dbReference type="Proteomes" id="UP000008641"/>
    </source>
</evidence>
<accession>F0NXZ6</accession>
<dbReference type="EMBL" id="CP002455">
    <property type="protein sequence ID" value="ADX68064.1"/>
    <property type="molecule type" value="Genomic_DNA"/>
</dbReference>
<protein>
    <recommendedName>
        <fullName evidence="3">DUF4595 domain-containing protein</fullName>
    </recommendedName>
</protein>
<reference evidence="1 2" key="1">
    <citation type="journal article" date="2011" name="Stand. Genomic Sci.">
        <title>Complete genome sequence of Weeksella virosa type strain (9751).</title>
        <authorList>
            <person name="Lang E."/>
            <person name="Teshima H."/>
            <person name="Lucas S."/>
            <person name="Lapidus A."/>
            <person name="Hammon N."/>
            <person name="Deshpande S."/>
            <person name="Nolan M."/>
            <person name="Cheng J.F."/>
            <person name="Pitluck S."/>
            <person name="Liolios K."/>
            <person name="Pagani I."/>
            <person name="Mikhailova N."/>
            <person name="Ivanova N."/>
            <person name="Mavromatis K."/>
            <person name="Pati A."/>
            <person name="Tapia R."/>
            <person name="Han C."/>
            <person name="Goodwin L."/>
            <person name="Chen A."/>
            <person name="Palaniappan K."/>
            <person name="Land M."/>
            <person name="Hauser L."/>
            <person name="Chang Y.J."/>
            <person name="Jeffries C.D."/>
            <person name="Brambilla E.M."/>
            <person name="Kopitz M."/>
            <person name="Rohde M."/>
            <person name="Goker M."/>
            <person name="Tindall B.J."/>
            <person name="Detter J.C."/>
            <person name="Woyke T."/>
            <person name="Bristow J."/>
            <person name="Eisen J.A."/>
            <person name="Markowitz V."/>
            <person name="Hugenholtz P."/>
            <person name="Klenk H.P."/>
            <person name="Kyrpides N.C."/>
        </authorList>
    </citation>
    <scope>NUCLEOTIDE SEQUENCE [LARGE SCALE GENOMIC DNA]</scope>
    <source>
        <strain evidence="2">ATCC 43766 / DSM 16922 / JCM 21250 / NBRC 16016 / NCTC 11634 / CL345/78</strain>
    </source>
</reference>
<reference evidence="2" key="2">
    <citation type="journal article" date="2011" name="Stand. Genomic Sci.">
        <title>Complete genome sequence of Weeksella virosa type strain (9751T).</title>
        <authorList>
            <person name="Lang E."/>
            <person name="Teshima H."/>
            <person name="Lucas S."/>
            <person name="Lapidus A."/>
            <person name="Hammon N."/>
            <person name="Deshpande S."/>
            <person name="Nolan M."/>
            <person name="Cheng J."/>
            <person name="Pitluck S."/>
            <person name="Liolios K."/>
            <person name="Pagani I."/>
            <person name="Mikhailova N."/>
            <person name="Ivanova N."/>
            <person name="Mavromatis K."/>
            <person name="Pati A."/>
            <person name="Tapia R."/>
            <person name="Han C."/>
            <person name="Goodwin L."/>
            <person name="Chen A."/>
            <person name="Palaniappan K."/>
            <person name="Land M."/>
            <person name="Hauser L."/>
            <person name="Chang Y."/>
            <person name="Jeffries C."/>
            <person name="Brambilla E."/>
            <person name="Kopitz M."/>
            <person name="Rohde M."/>
            <person name="Goker M."/>
            <person name="Tindall B."/>
            <person name="Detter J."/>
            <person name="Woyke T."/>
            <person name="Bristow J."/>
            <person name="Eisen J."/>
            <person name="Markowitz V."/>
            <person name="Hugenholtz P."/>
            <person name="Klenk H."/>
            <person name="Kyrpides N."/>
        </authorList>
    </citation>
    <scope>NUCLEOTIDE SEQUENCE [LARGE SCALE GENOMIC DNA]</scope>
    <source>
        <strain evidence="2">ATCC 43766 / DSM 16922 / JCM 21250 / NBRC 16016 / NCTC 11634 / CL345/78</strain>
    </source>
</reference>
<dbReference type="KEGG" id="wvi:Weevi_1362"/>
<dbReference type="HOGENOM" id="CLU_1314976_0_0_10"/>
<name>F0NXZ6_WEEVC</name>